<evidence type="ECO:0000256" key="8">
    <source>
        <dbReference type="ARBA" id="ARBA00023065"/>
    </source>
</evidence>
<reference evidence="16" key="1">
    <citation type="journal article" date="2007" name="Ichthyol. Res.">
        <title>Mitochondrial genome and a nuclear gene indicate a novel phylogenetic position of deep-sea tube-eye fish (Stylephoridae).</title>
        <authorList>
            <person name="Miya M."/>
            <person name="Holcroft N.I."/>
            <person name="Satoh T.P."/>
            <person name="Yamaguchi M."/>
            <person name="Nishida M."/>
            <person name="Wiley E.O."/>
        </authorList>
    </citation>
    <scope>NUCLEOTIDE SEQUENCE</scope>
    <source>
        <strain evidence="16">CBM-ZF 11405</strain>
        <strain evidence="17">T5288</strain>
    </source>
</reference>
<evidence type="ECO:0000256" key="1">
    <source>
        <dbReference type="ARBA" id="ARBA00004304"/>
    </source>
</evidence>
<organism evidence="16">
    <name type="scientific">Stylephorus chordatus</name>
    <name type="common">Tube-eye</name>
    <dbReference type="NCBI Taxonomy" id="409996"/>
    <lineage>
        <taxon>Eukaryota</taxon>
        <taxon>Metazoa</taxon>
        <taxon>Chordata</taxon>
        <taxon>Craniata</taxon>
        <taxon>Vertebrata</taxon>
        <taxon>Euteleostomi</taxon>
        <taxon>Actinopterygii</taxon>
        <taxon>Neopterygii</taxon>
        <taxon>Teleostei</taxon>
        <taxon>Neoteleostei</taxon>
        <taxon>Acanthomorphata</taxon>
        <taxon>Zeiogadaria</taxon>
        <taxon>Gadariae</taxon>
        <taxon>Stylephoriformes</taxon>
        <taxon>Stylephoridae</taxon>
        <taxon>Stylephorus</taxon>
    </lineage>
</organism>
<evidence type="ECO:0000256" key="12">
    <source>
        <dbReference type="ARBA" id="ARBA00053067"/>
    </source>
</evidence>
<dbReference type="PANTHER" id="PTHR39937:SF1">
    <property type="entry name" value="ATP SYNTHASE PROTEIN 8"/>
    <property type="match status" value="1"/>
</dbReference>
<evidence type="ECO:0000256" key="11">
    <source>
        <dbReference type="ARBA" id="ARBA00023310"/>
    </source>
</evidence>
<evidence type="ECO:0000256" key="14">
    <source>
        <dbReference type="RuleBase" id="RU003661"/>
    </source>
</evidence>
<evidence type="ECO:0000256" key="4">
    <source>
        <dbReference type="ARBA" id="ARBA00022547"/>
    </source>
</evidence>
<accession>A8QX91</accession>
<comment type="subcellular location">
    <subcellularLocation>
        <location evidence="1 14">Mitochondrion membrane</location>
        <topology evidence="1 14">Single-pass membrane protein</topology>
    </subcellularLocation>
</comment>
<dbReference type="GO" id="GO:0015078">
    <property type="term" value="F:proton transmembrane transporter activity"/>
    <property type="evidence" value="ECO:0007669"/>
    <property type="project" value="InterPro"/>
</dbReference>
<keyword evidence="7 15" id="KW-1133">Transmembrane helix</keyword>
<protein>
    <recommendedName>
        <fullName evidence="14">ATP synthase complex subunit 8</fullName>
    </recommendedName>
</protein>
<dbReference type="EMBL" id="AB280689">
    <property type="protein sequence ID" value="BAF91478.1"/>
    <property type="molecule type" value="Genomic_DNA"/>
</dbReference>
<dbReference type="GO" id="GO:0015986">
    <property type="term" value="P:proton motive force-driven ATP synthesis"/>
    <property type="evidence" value="ECO:0007669"/>
    <property type="project" value="InterPro"/>
</dbReference>
<evidence type="ECO:0000256" key="2">
    <source>
        <dbReference type="ARBA" id="ARBA00008892"/>
    </source>
</evidence>
<keyword evidence="11" id="KW-0066">ATP synthesis</keyword>
<feature type="transmembrane region" description="Helical" evidence="15">
    <location>
        <begin position="6"/>
        <end position="26"/>
    </location>
</feature>
<dbReference type="InterPro" id="IPR050635">
    <property type="entry name" value="ATPase_protein_8"/>
</dbReference>
<evidence type="ECO:0000256" key="10">
    <source>
        <dbReference type="ARBA" id="ARBA00023136"/>
    </source>
</evidence>
<keyword evidence="8 14" id="KW-0406">Ion transport</keyword>
<geneLocation type="mitochondrion" evidence="16"/>
<proteinExistence type="inferred from homology"/>
<dbReference type="Pfam" id="PF00895">
    <property type="entry name" value="ATP-synt_8"/>
    <property type="match status" value="1"/>
</dbReference>
<keyword evidence="3 14" id="KW-0813">Transport</keyword>
<keyword evidence="9 14" id="KW-0496">Mitochondrion</keyword>
<evidence type="ECO:0000313" key="16">
    <source>
        <dbReference type="EMBL" id="BAF91452.1"/>
    </source>
</evidence>
<evidence type="ECO:0000256" key="5">
    <source>
        <dbReference type="ARBA" id="ARBA00022692"/>
    </source>
</evidence>
<evidence type="ECO:0000256" key="7">
    <source>
        <dbReference type="ARBA" id="ARBA00022989"/>
    </source>
</evidence>
<comment type="subunit">
    <text evidence="13">Component of the ATP synthase complex composed at least of ATP5F1A/subunit alpha, ATP5F1B/subunit beta, ATP5MC1/subunit c (homooctomer), MT-ATP6/subunit a, MT-ATP8/subunit 8, ATP5ME/subunit e, ATP5MF/subunit f, ATP5MG/subunit g, ATP5MK/subunit k, ATP5MJ/subunit j, ATP5F1C/subunit gamma, ATP5F1D/subunit delta, ATP5F1E/subunit epsilon, ATP5PF/subunit F6, ATP5PB/subunit b, ATP5PD/subunit d, ATP5PO/subunit OSCP. ATP synthase complex consists of a soluble F(1) head domain (subunits alpha(3) and beta(3)) - the catalytic core - and a membrane F(0) domain - the membrane proton channel (subunits c, a, 8, e, f, g, k and j). These two domains are linked by a central stalk (subunits gamma, delta, and epsilon) rotating inside the F1 region and a stationary peripheral stalk (subunits F6, b, d, and OSCP).</text>
</comment>
<keyword evidence="10 15" id="KW-0472">Membrane</keyword>
<evidence type="ECO:0000256" key="6">
    <source>
        <dbReference type="ARBA" id="ARBA00022781"/>
    </source>
</evidence>
<comment type="similarity">
    <text evidence="2 14">Belongs to the ATPase protein 8 family.</text>
</comment>
<keyword evidence="6 14" id="KW-0375">Hydrogen ion transport</keyword>
<evidence type="ECO:0000313" key="17">
    <source>
        <dbReference type="EMBL" id="BAF91465.1"/>
    </source>
</evidence>
<keyword evidence="4 14" id="KW-0138">CF(0)</keyword>
<evidence type="ECO:0000256" key="9">
    <source>
        <dbReference type="ARBA" id="ARBA00023128"/>
    </source>
</evidence>
<dbReference type="EMBL" id="AB280688">
    <property type="protein sequence ID" value="BAF91465.1"/>
    <property type="molecule type" value="Genomic_DNA"/>
</dbReference>
<dbReference type="GO" id="GO:0031966">
    <property type="term" value="C:mitochondrial membrane"/>
    <property type="evidence" value="ECO:0007669"/>
    <property type="project" value="UniProtKB-SubCell"/>
</dbReference>
<evidence type="ECO:0000256" key="15">
    <source>
        <dbReference type="SAM" id="Phobius"/>
    </source>
</evidence>
<dbReference type="GO" id="GO:0045259">
    <property type="term" value="C:proton-transporting ATP synthase complex"/>
    <property type="evidence" value="ECO:0007669"/>
    <property type="project" value="UniProtKB-KW"/>
</dbReference>
<dbReference type="EMBL" id="AB280687">
    <property type="protein sequence ID" value="BAF91452.1"/>
    <property type="molecule type" value="Genomic_DNA"/>
</dbReference>
<dbReference type="PANTHER" id="PTHR39937">
    <property type="entry name" value="ATP SYNTHASE PROTEIN 8"/>
    <property type="match status" value="1"/>
</dbReference>
<dbReference type="InterPro" id="IPR001421">
    <property type="entry name" value="ATP8_metazoa"/>
</dbReference>
<dbReference type="AlphaFoldDB" id="A8QX91"/>
<name>A8QX91_STYCH</name>
<evidence type="ECO:0000256" key="3">
    <source>
        <dbReference type="ARBA" id="ARBA00022448"/>
    </source>
</evidence>
<evidence type="ECO:0000256" key="13">
    <source>
        <dbReference type="ARBA" id="ARBA00064647"/>
    </source>
</evidence>
<keyword evidence="5 14" id="KW-0812">Transmembrane</keyword>
<gene>
    <name evidence="16" type="primary">ATPase 8</name>
</gene>
<sequence length="55" mass="6446">MPQLNPAPWFMILIFSWIILLTIVPLKVTAHKMPKPCTNQISSTNKTKSWPWPWL</sequence>
<comment type="function">
    <text evidence="12">Subunit 8, of the mitochondrial membrane ATP synthase complex (F(1)F(0) ATP synthase or Complex V) that produces ATP from ADP in the presence of a proton gradient across the membrane which is generated by electron transport complexes of the respiratory chain. ATP synthase complex consist of a soluble F(1) head domain - the catalytic core - and a membrane F(1) domain - the membrane proton channel. These two domains are linked by a central stalk rotating inside the F(1) region and a stationary peripheral stalk. During catalysis, ATP synthesis in the catalytic domain of F(1) is coupled via a rotary mechanism of the central stalk subunits to proton translocation. In vivo, can only synthesize ATP although its ATP hydrolase activity can be activated artificially in vitro. Part of the complex F(0) domain.</text>
</comment>